<accession>A0A672HD61</accession>
<evidence type="ECO:0000256" key="2">
    <source>
        <dbReference type="ARBA" id="ARBA00022737"/>
    </source>
</evidence>
<feature type="domain" description="SRCR" evidence="7">
    <location>
        <begin position="81"/>
        <end position="180"/>
    </location>
</feature>
<evidence type="ECO:0000256" key="3">
    <source>
        <dbReference type="ARBA" id="ARBA00023157"/>
    </source>
</evidence>
<feature type="disulfide bond" evidence="5">
    <location>
        <begin position="149"/>
        <end position="159"/>
    </location>
</feature>
<dbReference type="PROSITE" id="PS50287">
    <property type="entry name" value="SRCR_2"/>
    <property type="match status" value="4"/>
</dbReference>
<reference evidence="8" key="1">
    <citation type="submission" date="2019-06" db="EMBL/GenBank/DDBJ databases">
        <authorList>
            <consortium name="Wellcome Sanger Institute Data Sharing"/>
        </authorList>
    </citation>
    <scope>NUCLEOTIDE SEQUENCE [LARGE SCALE GENOMIC DNA]</scope>
</reference>
<protein>
    <recommendedName>
        <fullName evidence="7">SRCR domain-containing protein</fullName>
    </recommendedName>
</protein>
<feature type="disulfide bond" evidence="5">
    <location>
        <begin position="497"/>
        <end position="558"/>
    </location>
</feature>
<dbReference type="PRINTS" id="PR00258">
    <property type="entry name" value="SPERACTRCPTR"/>
</dbReference>
<keyword evidence="3 5" id="KW-1015">Disulfide bond</keyword>
<dbReference type="AlphaFoldDB" id="A0A672HD61"/>
<feature type="region of interest" description="Disordered" evidence="6">
    <location>
        <begin position="30"/>
        <end position="72"/>
    </location>
</feature>
<dbReference type="SMART" id="SM00202">
    <property type="entry name" value="SR"/>
    <property type="match status" value="4"/>
</dbReference>
<evidence type="ECO:0000256" key="6">
    <source>
        <dbReference type="SAM" id="MobiDB-lite"/>
    </source>
</evidence>
<evidence type="ECO:0000256" key="5">
    <source>
        <dbReference type="PROSITE-ProRule" id="PRU00196"/>
    </source>
</evidence>
<feature type="disulfide bond" evidence="5">
    <location>
        <begin position="105"/>
        <end position="169"/>
    </location>
</feature>
<sequence length="565" mass="60639">MQAVSEKKKLLLLTYLPVWKSMKKKTTSEKNTQNIFVSGQPESSSTPWPTFPTVSSSSMTPRSTASLLTSPPPETGVEGAARLFGGNNCSGTVEIFHSGQWGTVCDDSWDLLDAEVVCRQLGCGRVLSAPTGARFGQGSGPIWYDDVMCTGSETKLSECWHPGIGSHNCGHSEDAVCFCTPTHLSSILFLSAASTVRLGNSGNRCSGRVEIFHAGQWGTVCDDSWDLDNANVVCRQLGCGAAQSALSSAAFGAGTGPIWLDDVSCSGHELSIADCRHSGFGVHNCGHYEDASVVCEVSSLSTSVTLPPSIPFSCWFCFQFHHSFRSWLEGEVRLANGGNSSCSGRVEIFHFGQWGTVCDDLWDLLDAEVVCRQLGCGRALSAPTRARFGQGSGPIWYDNVMCTGSETKLSECRHQGIGSHNCGHHEDAGVVCEGKYRFVTNIATVSTTSLPTRVEGEVRLANGGNSSCSGRVEIFHFGQWGTVCDDLWDLLDAEVVCRQLGCGRVLSAPTQARFGQGSGPIWYDNVVCTGSETKLSECRHQGIGSHNCGHQEDAGVVCEGKYRFV</sequence>
<dbReference type="FunFam" id="3.10.250.10:FF:000006">
    <property type="entry name" value="neurotrypsin isoform X2"/>
    <property type="match status" value="4"/>
</dbReference>
<proteinExistence type="predicted"/>
<reference evidence="8" key="3">
    <citation type="submission" date="2025-09" db="UniProtKB">
        <authorList>
            <consortium name="Ensembl"/>
        </authorList>
    </citation>
    <scope>IDENTIFICATION</scope>
</reference>
<feature type="domain" description="SRCR" evidence="7">
    <location>
        <begin position="458"/>
        <end position="559"/>
    </location>
</feature>
<dbReference type="Proteomes" id="UP000472267">
    <property type="component" value="Chromosome 6"/>
</dbReference>
<evidence type="ECO:0000259" key="7">
    <source>
        <dbReference type="PROSITE" id="PS50287"/>
    </source>
</evidence>
<feature type="disulfide bond" evidence="5">
    <location>
        <begin position="265"/>
        <end position="275"/>
    </location>
</feature>
<evidence type="ECO:0000313" key="9">
    <source>
        <dbReference type="Proteomes" id="UP000472267"/>
    </source>
</evidence>
<dbReference type="Pfam" id="PF00530">
    <property type="entry name" value="SRCR"/>
    <property type="match status" value="4"/>
</dbReference>
<dbReference type="SUPFAM" id="SSF56487">
    <property type="entry name" value="SRCR-like"/>
    <property type="match status" value="4"/>
</dbReference>
<dbReference type="InterPro" id="IPR036772">
    <property type="entry name" value="SRCR-like_dom_sf"/>
</dbReference>
<keyword evidence="2" id="KW-0677">Repeat</keyword>
<dbReference type="InterPro" id="IPR001190">
    <property type="entry name" value="SRCR"/>
</dbReference>
<evidence type="ECO:0000256" key="4">
    <source>
        <dbReference type="ARBA" id="ARBA00023180"/>
    </source>
</evidence>
<reference evidence="8" key="2">
    <citation type="submission" date="2025-08" db="UniProtKB">
        <authorList>
            <consortium name="Ensembl"/>
        </authorList>
    </citation>
    <scope>IDENTIFICATION</scope>
</reference>
<feature type="disulfide bond" evidence="5">
    <location>
        <begin position="484"/>
        <end position="548"/>
    </location>
</feature>
<feature type="domain" description="SRCR" evidence="7">
    <location>
        <begin position="196"/>
        <end position="296"/>
    </location>
</feature>
<organism evidence="8 9">
    <name type="scientific">Salarias fasciatus</name>
    <name type="common">Jewelled blenny</name>
    <name type="synonym">Blennius fasciatus</name>
    <dbReference type="NCBI Taxonomy" id="181472"/>
    <lineage>
        <taxon>Eukaryota</taxon>
        <taxon>Metazoa</taxon>
        <taxon>Chordata</taxon>
        <taxon>Craniata</taxon>
        <taxon>Vertebrata</taxon>
        <taxon>Euteleostomi</taxon>
        <taxon>Actinopterygii</taxon>
        <taxon>Neopterygii</taxon>
        <taxon>Teleostei</taxon>
        <taxon>Neoteleostei</taxon>
        <taxon>Acanthomorphata</taxon>
        <taxon>Ovalentaria</taxon>
        <taxon>Blenniimorphae</taxon>
        <taxon>Blenniiformes</taxon>
        <taxon>Blennioidei</taxon>
        <taxon>Blenniidae</taxon>
        <taxon>Salariinae</taxon>
        <taxon>Salarias</taxon>
    </lineage>
</organism>
<keyword evidence="9" id="KW-1185">Reference proteome</keyword>
<dbReference type="Gene3D" id="3.10.250.10">
    <property type="entry name" value="SRCR-like domain"/>
    <property type="match status" value="4"/>
</dbReference>
<evidence type="ECO:0000256" key="1">
    <source>
        <dbReference type="ARBA" id="ARBA00022729"/>
    </source>
</evidence>
<feature type="disulfide bond" evidence="5">
    <location>
        <begin position="118"/>
        <end position="179"/>
    </location>
</feature>
<feature type="disulfide bond" evidence="5">
    <location>
        <begin position="402"/>
        <end position="412"/>
    </location>
</feature>
<dbReference type="PANTHER" id="PTHR19331">
    <property type="entry name" value="SCAVENGER RECEPTOR DOMAIN-CONTAINING"/>
    <property type="match status" value="1"/>
</dbReference>
<keyword evidence="4" id="KW-0325">Glycoprotein</keyword>
<evidence type="ECO:0000313" key="8">
    <source>
        <dbReference type="Ensembl" id="ENSSFAP00005027133.1"/>
    </source>
</evidence>
<dbReference type="PROSITE" id="PS00420">
    <property type="entry name" value="SRCR_1"/>
    <property type="match status" value="3"/>
</dbReference>
<feature type="disulfide bond" evidence="5">
    <location>
        <begin position="234"/>
        <end position="295"/>
    </location>
</feature>
<dbReference type="Ensembl" id="ENSSFAT00005028174.1">
    <property type="protein sequence ID" value="ENSSFAP00005027133.1"/>
    <property type="gene ID" value="ENSSFAG00005013818.1"/>
</dbReference>
<keyword evidence="1" id="KW-0732">Signal</keyword>
<feature type="disulfide bond" evidence="5">
    <location>
        <begin position="221"/>
        <end position="285"/>
    </location>
</feature>
<dbReference type="OMA" id="HWDLREA"/>
<name>A0A672HD61_SALFA</name>
<feature type="domain" description="SRCR" evidence="7">
    <location>
        <begin position="332"/>
        <end position="433"/>
    </location>
</feature>
<dbReference type="GO" id="GO:0016020">
    <property type="term" value="C:membrane"/>
    <property type="evidence" value="ECO:0007669"/>
    <property type="project" value="InterPro"/>
</dbReference>
<feature type="disulfide bond" evidence="5">
    <location>
        <begin position="371"/>
        <end position="432"/>
    </location>
</feature>
<feature type="compositionally biased region" description="Low complexity" evidence="6">
    <location>
        <begin position="53"/>
        <end position="66"/>
    </location>
</feature>
<feature type="disulfide bond" evidence="5">
    <location>
        <begin position="358"/>
        <end position="422"/>
    </location>
</feature>
<feature type="compositionally biased region" description="Polar residues" evidence="6">
    <location>
        <begin position="30"/>
        <end position="48"/>
    </location>
</feature>
<feature type="disulfide bond" evidence="5">
    <location>
        <begin position="528"/>
        <end position="538"/>
    </location>
</feature>